<comment type="subcellular location">
    <subcellularLocation>
        <location evidence="1 7">Cytoplasm</location>
    </subcellularLocation>
</comment>
<dbReference type="NCBIfam" id="NF009086">
    <property type="entry name" value="PRK12421.1"/>
    <property type="match status" value="1"/>
</dbReference>
<dbReference type="SUPFAM" id="SSF55681">
    <property type="entry name" value="Class II aaRS and biotin synthetases"/>
    <property type="match status" value="1"/>
</dbReference>
<evidence type="ECO:0000256" key="2">
    <source>
        <dbReference type="ARBA" id="ARBA00004667"/>
    </source>
</evidence>
<dbReference type="EMBL" id="CP024443">
    <property type="protein sequence ID" value="ATR78608.1"/>
    <property type="molecule type" value="Genomic_DNA"/>
</dbReference>
<evidence type="ECO:0000256" key="6">
    <source>
        <dbReference type="ARBA" id="ARBA00025246"/>
    </source>
</evidence>
<gene>
    <name evidence="7" type="primary">hisZ</name>
    <name evidence="10" type="ORF">NP7_04670</name>
</gene>
<dbReference type="GO" id="GO:0005737">
    <property type="term" value="C:cytoplasm"/>
    <property type="evidence" value="ECO:0007669"/>
    <property type="project" value="UniProtKB-SubCell"/>
</dbReference>
<dbReference type="InterPro" id="IPR004517">
    <property type="entry name" value="HisZ"/>
</dbReference>
<evidence type="ECO:0000256" key="7">
    <source>
        <dbReference type="HAMAP-Rule" id="MF_00125"/>
    </source>
</evidence>
<dbReference type="GO" id="GO:0016757">
    <property type="term" value="F:glycosyltransferase activity"/>
    <property type="evidence" value="ECO:0007669"/>
    <property type="project" value="UniProtKB-KW"/>
</dbReference>
<comment type="similarity">
    <text evidence="3 7">Belongs to the class-II aminoacyl-tRNA synthetase family. HisZ subfamily.</text>
</comment>
<dbReference type="InterPro" id="IPR045864">
    <property type="entry name" value="aa-tRNA-synth_II/BPL/LPL"/>
</dbReference>
<dbReference type="RefSeq" id="WP_100269891.1">
    <property type="nucleotide sequence ID" value="NZ_CP024443.1"/>
</dbReference>
<dbReference type="AlphaFoldDB" id="A0A2D2LUA3"/>
<comment type="miscellaneous">
    <text evidence="7">This function is generally fulfilled by the C-terminal part of HisG, which is missing in some bacteria such as this one.</text>
</comment>
<feature type="binding site" evidence="8">
    <location>
        <position position="151"/>
    </location>
    <ligand>
        <name>L-histidine</name>
        <dbReference type="ChEBI" id="CHEBI:57595"/>
    </ligand>
</feature>
<keyword evidence="10" id="KW-0808">Transferase</keyword>
<dbReference type="HAMAP" id="MF_00125">
    <property type="entry name" value="HisZ"/>
    <property type="match status" value="1"/>
</dbReference>
<dbReference type="STRING" id="34062.AXE82_00795"/>
<dbReference type="InterPro" id="IPR041715">
    <property type="entry name" value="HisRS-like_core"/>
</dbReference>
<evidence type="ECO:0000259" key="9">
    <source>
        <dbReference type="Pfam" id="PF13393"/>
    </source>
</evidence>
<dbReference type="GO" id="GO:0000105">
    <property type="term" value="P:L-histidine biosynthetic process"/>
    <property type="evidence" value="ECO:0007669"/>
    <property type="project" value="UniProtKB-UniRule"/>
</dbReference>
<sequence>MSNLASNSTNVANQSAFYLNTKNTWLLPDGVVDLLSTEAVKQETLRYQLTRILISHGYEFISPPMIEYTESLLGYASEDVKLQTFKIIDQLTGRLMGVRADITPQIARIDARLHNNQDTSNPSKSISRYCYAGHVIYTMPKGLFGSRTPLQLGAEIFGTDSLASEVELLDVLFTLLDSTDVIARSHIDIGHVAIFQQLCQLAGVPTHLQEKLIELYANKALPELKLLTSKMSQFGELANDFYVLGEAGNDLQKLSERLSSQAKHDAIIAKALSDLSYLVSHLEEHWDANVSVDVTGLGYHYHTGVVFNVYVADESLPLIRGGRFSNHFHHEVDNTDAVRSGVGFSCELNRWQNHIQVHEQPFTVVPYSHVRTILHVPNHPDAPALKQAIDSLRQEGHRVMIALDETDEPEQTTHRLQVANGVWYLEHLAEN</sequence>
<proteinExistence type="inferred from homology"/>
<dbReference type="Pfam" id="PF13393">
    <property type="entry name" value="tRNA-synt_His"/>
    <property type="match status" value="1"/>
</dbReference>
<keyword evidence="7" id="KW-0368">Histidine biosynthesis</keyword>
<dbReference type="Gene3D" id="3.30.930.10">
    <property type="entry name" value="Bira Bifunctional Protein, Domain 2"/>
    <property type="match status" value="1"/>
</dbReference>
<comment type="function">
    <text evidence="6 7">Required for the first step of histidine biosynthesis. May allow the feedback regulation of ATP phosphoribosyltransferase activity by histidine.</text>
</comment>
<accession>A0A2D2LUA3</accession>
<keyword evidence="7" id="KW-0028">Amino-acid biosynthesis</keyword>
<evidence type="ECO:0000256" key="5">
    <source>
        <dbReference type="ARBA" id="ARBA00022490"/>
    </source>
</evidence>
<feature type="binding site" evidence="8">
    <location>
        <begin position="101"/>
        <end position="103"/>
    </location>
    <ligand>
        <name>L-histidine</name>
        <dbReference type="ChEBI" id="CHEBI:57595"/>
    </ligand>
</feature>
<comment type="pathway">
    <text evidence="2 7">Amino-acid biosynthesis; L-histidine biosynthesis; L-histidine from 5-phospho-alpha-D-ribose 1-diphosphate: step 1/9.</text>
</comment>
<protein>
    <recommendedName>
        <fullName evidence="4 7">ATP phosphoribosyltransferase regulatory subunit</fullName>
    </recommendedName>
</protein>
<dbReference type="Proteomes" id="UP000229340">
    <property type="component" value="Chromosome"/>
</dbReference>
<reference evidence="11" key="1">
    <citation type="submission" date="2017-11" db="EMBL/GenBank/DDBJ databases">
        <title>Complete genome sequence of Moraxella osloensis NP7 isolated from human skin.</title>
        <authorList>
            <person name="Lee K."/>
            <person name="Lim J.Y."/>
            <person name="Hwang I."/>
        </authorList>
    </citation>
    <scope>NUCLEOTIDE SEQUENCE [LARGE SCALE GENOMIC DNA]</scope>
    <source>
        <strain evidence="11">NP7</strain>
    </source>
</reference>
<evidence type="ECO:0000313" key="11">
    <source>
        <dbReference type="Proteomes" id="UP000229340"/>
    </source>
</evidence>
<organism evidence="10 11">
    <name type="scientific">Faucicola osloensis</name>
    <name type="common">Moraxella osloensis</name>
    <dbReference type="NCBI Taxonomy" id="34062"/>
    <lineage>
        <taxon>Bacteria</taxon>
        <taxon>Pseudomonadati</taxon>
        <taxon>Pseudomonadota</taxon>
        <taxon>Gammaproteobacteria</taxon>
        <taxon>Moraxellales</taxon>
        <taxon>Moraxellaceae</taxon>
        <taxon>Faucicola</taxon>
    </lineage>
</organism>
<feature type="domain" description="Class II Histidinyl-tRNA synthetase (HisRS)-like catalytic core" evidence="9">
    <location>
        <begin position="30"/>
        <end position="349"/>
    </location>
</feature>
<evidence type="ECO:0000256" key="8">
    <source>
        <dbReference type="PIRSR" id="PIRSR001549-1"/>
    </source>
</evidence>
<dbReference type="PANTHER" id="PTHR11476:SF7">
    <property type="entry name" value="HISTIDINE--TRNA LIGASE"/>
    <property type="match status" value="1"/>
</dbReference>
<dbReference type="InterPro" id="IPR004516">
    <property type="entry name" value="HisRS/HisZ"/>
</dbReference>
<dbReference type="UniPathway" id="UPA00031">
    <property type="reaction ID" value="UER00006"/>
</dbReference>
<keyword evidence="10" id="KW-0328">Glycosyltransferase</keyword>
<comment type="subunit">
    <text evidence="7">Heteromultimer composed of HisG and HisZ subunits.</text>
</comment>
<evidence type="ECO:0000313" key="10">
    <source>
        <dbReference type="EMBL" id="ATR78608.1"/>
    </source>
</evidence>
<evidence type="ECO:0000256" key="3">
    <source>
        <dbReference type="ARBA" id="ARBA00005539"/>
    </source>
</evidence>
<evidence type="ECO:0000256" key="1">
    <source>
        <dbReference type="ARBA" id="ARBA00004496"/>
    </source>
</evidence>
<feature type="binding site" evidence="8">
    <location>
        <position position="155"/>
    </location>
    <ligand>
        <name>L-histidine</name>
        <dbReference type="ChEBI" id="CHEBI:57595"/>
    </ligand>
</feature>
<name>A0A2D2LUA3_FAUOS</name>
<dbReference type="PANTHER" id="PTHR11476">
    <property type="entry name" value="HISTIDYL-TRNA SYNTHETASE"/>
    <property type="match status" value="1"/>
</dbReference>
<dbReference type="PIRSF" id="PIRSF001549">
    <property type="entry name" value="His-tRNA_synth"/>
    <property type="match status" value="1"/>
</dbReference>
<evidence type="ECO:0000256" key="4">
    <source>
        <dbReference type="ARBA" id="ARBA00020397"/>
    </source>
</evidence>
<keyword evidence="5 7" id="KW-0963">Cytoplasm</keyword>